<accession>A0A1V8SC57</accession>
<feature type="region of interest" description="Disordered" evidence="1">
    <location>
        <begin position="156"/>
        <end position="229"/>
    </location>
</feature>
<evidence type="ECO:0000313" key="3">
    <source>
        <dbReference type="Proteomes" id="UP000192596"/>
    </source>
</evidence>
<dbReference type="InParanoid" id="A0A1V8SC57"/>
<feature type="compositionally biased region" description="Polar residues" evidence="1">
    <location>
        <begin position="7"/>
        <end position="36"/>
    </location>
</feature>
<keyword evidence="3" id="KW-1185">Reference proteome</keyword>
<comment type="caution">
    <text evidence="2">The sequence shown here is derived from an EMBL/GenBank/DDBJ whole genome shotgun (WGS) entry which is preliminary data.</text>
</comment>
<organism evidence="2 3">
    <name type="scientific">Cryoendolithus antarcticus</name>
    <dbReference type="NCBI Taxonomy" id="1507870"/>
    <lineage>
        <taxon>Eukaryota</taxon>
        <taxon>Fungi</taxon>
        <taxon>Dikarya</taxon>
        <taxon>Ascomycota</taxon>
        <taxon>Pezizomycotina</taxon>
        <taxon>Dothideomycetes</taxon>
        <taxon>Dothideomycetidae</taxon>
        <taxon>Cladosporiales</taxon>
        <taxon>Cladosporiaceae</taxon>
        <taxon>Cryoendolithus</taxon>
    </lineage>
</organism>
<evidence type="ECO:0000256" key="1">
    <source>
        <dbReference type="SAM" id="MobiDB-lite"/>
    </source>
</evidence>
<protein>
    <submittedName>
        <fullName evidence="2">Uncharacterized protein</fullName>
    </submittedName>
</protein>
<proteinExistence type="predicted"/>
<reference evidence="3" key="1">
    <citation type="submission" date="2017-03" db="EMBL/GenBank/DDBJ databases">
        <title>Genomes of endolithic fungi from Antarctica.</title>
        <authorList>
            <person name="Coleine C."/>
            <person name="Masonjones S."/>
            <person name="Stajich J.E."/>
        </authorList>
    </citation>
    <scope>NUCLEOTIDE SEQUENCE [LARGE SCALE GENOMIC DNA]</scope>
    <source>
        <strain evidence="3">CCFEE 5527</strain>
    </source>
</reference>
<name>A0A1V8SC57_9PEZI</name>
<feature type="region of interest" description="Disordered" evidence="1">
    <location>
        <begin position="1"/>
        <end position="73"/>
    </location>
</feature>
<gene>
    <name evidence="2" type="ORF">B0A48_17037</name>
</gene>
<feature type="compositionally biased region" description="Polar residues" evidence="1">
    <location>
        <begin position="171"/>
        <end position="181"/>
    </location>
</feature>
<dbReference type="AlphaFoldDB" id="A0A1V8SC57"/>
<feature type="compositionally biased region" description="Low complexity" evidence="1">
    <location>
        <begin position="210"/>
        <end position="223"/>
    </location>
</feature>
<dbReference type="Proteomes" id="UP000192596">
    <property type="component" value="Unassembled WGS sequence"/>
</dbReference>
<dbReference type="EMBL" id="NAJO01000064">
    <property type="protein sequence ID" value="OQN96607.1"/>
    <property type="molecule type" value="Genomic_DNA"/>
</dbReference>
<evidence type="ECO:0000313" key="2">
    <source>
        <dbReference type="EMBL" id="OQN96607.1"/>
    </source>
</evidence>
<sequence length="229" mass="25025">MFCKDPQAQSRNQANALQGNDQAPASNDNVPPTSRTEVSRSVLDKPLPPDPPLESKPSMSRITPTTSAPAILRQSFPEISASVVPTRRKGVGLMERGWVAQESRGIQRLADWEAHCHVPSPFEVEVHSALEEVAMRCRKEQGGVTDNERRRRRWAVGYGGAYRVEERSSPQRRGSSYTTGDDPSPDFKSFGVSKQRTTVPDDGGDCAGNSSPSSCSTNRSSASDFLPHD</sequence>